<dbReference type="PROSITE" id="PS51257">
    <property type="entry name" value="PROKAR_LIPOPROTEIN"/>
    <property type="match status" value="1"/>
</dbReference>
<organism evidence="2 3">
    <name type="scientific">Neoaquamicrobium sediminum</name>
    <dbReference type="NCBI Taxonomy" id="1849104"/>
    <lineage>
        <taxon>Bacteria</taxon>
        <taxon>Pseudomonadati</taxon>
        <taxon>Pseudomonadota</taxon>
        <taxon>Alphaproteobacteria</taxon>
        <taxon>Hyphomicrobiales</taxon>
        <taxon>Phyllobacteriaceae</taxon>
        <taxon>Neoaquamicrobium</taxon>
    </lineage>
</organism>
<proteinExistence type="predicted"/>
<evidence type="ECO:0008006" key="4">
    <source>
        <dbReference type="Google" id="ProtNLM"/>
    </source>
</evidence>
<evidence type="ECO:0000313" key="2">
    <source>
        <dbReference type="EMBL" id="MEX4008720.1"/>
    </source>
</evidence>
<accession>A0ABV3WW09</accession>
<gene>
    <name evidence="2" type="ORF">V1479_15505</name>
</gene>
<name>A0ABV3WW09_9HYPH</name>
<comment type="caution">
    <text evidence="2">The sequence shown here is derived from an EMBL/GenBank/DDBJ whole genome shotgun (WGS) entry which is preliminary data.</text>
</comment>
<keyword evidence="3" id="KW-1185">Reference proteome</keyword>
<keyword evidence="1" id="KW-0732">Signal</keyword>
<feature type="signal peptide" evidence="1">
    <location>
        <begin position="1"/>
        <end position="22"/>
    </location>
</feature>
<evidence type="ECO:0000256" key="1">
    <source>
        <dbReference type="SAM" id="SignalP"/>
    </source>
</evidence>
<dbReference type="RefSeq" id="WP_368803709.1">
    <property type="nucleotide sequence ID" value="NZ_JAZHFV010000005.1"/>
</dbReference>
<dbReference type="EMBL" id="JAZHFV010000005">
    <property type="protein sequence ID" value="MEX4008720.1"/>
    <property type="molecule type" value="Genomic_DNA"/>
</dbReference>
<evidence type="ECO:0000313" key="3">
    <source>
        <dbReference type="Proteomes" id="UP001559025"/>
    </source>
</evidence>
<protein>
    <recommendedName>
        <fullName evidence="4">Lipoprotein</fullName>
    </recommendedName>
</protein>
<feature type="chain" id="PRO_5046987126" description="Lipoprotein" evidence="1">
    <location>
        <begin position="23"/>
        <end position="131"/>
    </location>
</feature>
<dbReference type="Proteomes" id="UP001559025">
    <property type="component" value="Unassembled WGS sequence"/>
</dbReference>
<sequence>MGKFTNATLAAALLALSGCSTVETGWIHELTPADIEVTKATVSAHLLDPRSAHWSHMIAVRDNAYGDVTVCGMVNSKAINGGYPGMRPYRVLLQGGSSQLVSLAPPIRLWDNAAHHRGCKPHVTSERRYVK</sequence>
<reference evidence="2 3" key="1">
    <citation type="submission" date="2024-01" db="EMBL/GenBank/DDBJ databases">
        <title>New evidence supports the origin of RcGTA from prophage.</title>
        <authorList>
            <person name="Xu Y."/>
            <person name="Liu B."/>
            <person name="Chen F."/>
        </authorList>
    </citation>
    <scope>NUCLEOTIDE SEQUENCE [LARGE SCALE GENOMIC DNA]</scope>
    <source>
        <strain evidence="2 3">CBW1107-2</strain>
    </source>
</reference>